<feature type="compositionally biased region" description="Polar residues" evidence="1">
    <location>
        <begin position="163"/>
        <end position="173"/>
    </location>
</feature>
<proteinExistence type="predicted"/>
<keyword evidence="3" id="KW-1185">Reference proteome</keyword>
<protein>
    <submittedName>
        <fullName evidence="4">PAM2 domain-containing protein</fullName>
    </submittedName>
</protein>
<evidence type="ECO:0000313" key="4">
    <source>
        <dbReference type="WBParaSite" id="HPLM_0000697201-mRNA-1"/>
    </source>
</evidence>
<feature type="compositionally biased region" description="Basic and acidic residues" evidence="1">
    <location>
        <begin position="81"/>
        <end position="91"/>
    </location>
</feature>
<organism evidence="4">
    <name type="scientific">Haemonchus placei</name>
    <name type="common">Barber's pole worm</name>
    <dbReference type="NCBI Taxonomy" id="6290"/>
    <lineage>
        <taxon>Eukaryota</taxon>
        <taxon>Metazoa</taxon>
        <taxon>Ecdysozoa</taxon>
        <taxon>Nematoda</taxon>
        <taxon>Chromadorea</taxon>
        <taxon>Rhabditida</taxon>
        <taxon>Rhabditina</taxon>
        <taxon>Rhabditomorpha</taxon>
        <taxon>Strongyloidea</taxon>
        <taxon>Trichostrongylidae</taxon>
        <taxon>Haemonchus</taxon>
    </lineage>
</organism>
<evidence type="ECO:0000256" key="1">
    <source>
        <dbReference type="SAM" id="MobiDB-lite"/>
    </source>
</evidence>
<dbReference type="Proteomes" id="UP000268014">
    <property type="component" value="Unassembled WGS sequence"/>
</dbReference>
<reference evidence="2 3" key="2">
    <citation type="submission" date="2018-11" db="EMBL/GenBank/DDBJ databases">
        <authorList>
            <consortium name="Pathogen Informatics"/>
        </authorList>
    </citation>
    <scope>NUCLEOTIDE SEQUENCE [LARGE SCALE GENOMIC DNA]</scope>
    <source>
        <strain evidence="2 3">MHpl1</strain>
    </source>
</reference>
<name>A0A0N4W9J5_HAEPC</name>
<accession>A0A0N4W9J5</accession>
<feature type="region of interest" description="Disordered" evidence="1">
    <location>
        <begin position="1"/>
        <end position="52"/>
    </location>
</feature>
<feature type="region of interest" description="Disordered" evidence="1">
    <location>
        <begin position="146"/>
        <end position="209"/>
    </location>
</feature>
<gene>
    <name evidence="2" type="ORF">HPLM_LOCUS6964</name>
</gene>
<feature type="compositionally biased region" description="Polar residues" evidence="1">
    <location>
        <begin position="1"/>
        <end position="34"/>
    </location>
</feature>
<evidence type="ECO:0000313" key="2">
    <source>
        <dbReference type="EMBL" id="VDO30533.1"/>
    </source>
</evidence>
<dbReference type="WBParaSite" id="HPLM_0000697201-mRNA-1">
    <property type="protein sequence ID" value="HPLM_0000697201-mRNA-1"/>
    <property type="gene ID" value="HPLM_0000697201"/>
</dbReference>
<feature type="region of interest" description="Disordered" evidence="1">
    <location>
        <begin position="68"/>
        <end position="110"/>
    </location>
</feature>
<feature type="compositionally biased region" description="Acidic residues" evidence="1">
    <location>
        <begin position="35"/>
        <end position="44"/>
    </location>
</feature>
<sequence length="253" mass="27918">MTTSSKDPLNSDAQNQQPILRFSSSESSTPNTMPETEEDSGEEWAECRTSSNTPDKVATVKVLLEKVHVNENSQSLIPKGLETRSDREDHSASVPPPVHESTSKCNRSKTFAGGALFGAGFPSRPPSSEDAIGLFNEEECRLPQYREASDSEWDALAERQRQKAANASRNVSAPRNVRRKETSATRSRSKVPRNPEPPTSRSTGNFYERRSDYRYEEEMDAQCLAASIRSILCIGAGSETPKNLPGLHAKFSP</sequence>
<reference evidence="4" key="1">
    <citation type="submission" date="2017-02" db="UniProtKB">
        <authorList>
            <consortium name="WormBaseParasite"/>
        </authorList>
    </citation>
    <scope>IDENTIFICATION</scope>
</reference>
<evidence type="ECO:0000313" key="3">
    <source>
        <dbReference type="Proteomes" id="UP000268014"/>
    </source>
</evidence>
<dbReference type="AlphaFoldDB" id="A0A0N4W9J5"/>
<dbReference type="EMBL" id="UZAF01016576">
    <property type="protein sequence ID" value="VDO30533.1"/>
    <property type="molecule type" value="Genomic_DNA"/>
</dbReference>